<keyword evidence="3" id="KW-1185">Reference proteome</keyword>
<dbReference type="AlphaFoldDB" id="A0A4R5FY12"/>
<accession>A0A4R5FY12</accession>
<sequence length="545" mass="56333">MRHPLVRRLAAHCGAAGLIIGLVTVVAPAASAAGTTTDLGVSFDSSTADLAVGGGRVFVSADDRIIVADTGGNLTGDVVTGLSGVRELAVNPDDTRLYAALTGSNEVAEIDTASLTIVRRIDLSAHPCPSTLALLGERLWVGHGCDTGGGGVVGLDLSAAAPAPVTVGGEHLRAPELAAAGDTLVVGRSSLHHADMLVYDVGDGTTELRGTIDGEEWRMDHLRDLALTSDGTTLFSAADTPGHFTRYDTETLTATGTYGDGWDGYPSAVALSSDGAYLAAGRQWGSTDLTLYDAATGAAMFAADQPDAEILPDGVAFSGTDVLVLLRNSADRLLLWRVTGVALPASDLTVTAPARTYAGSPVTVEGRLTRADGKALGPKPLAVTRRLIDGTKKPIAGVTTQRNGTFTFQDTPPDVGEVTYWVFWDGDDRYRRSSASVTVLVRHRSALTLDGPRSGVVGTAMELTGVLTEGGKPPSPGATLTVQRSVYVDNVSDGTVKLPPVSVDADGTYTFTDTPATAGRYHYLALWSGTAGAGPAKAAHQIVVE</sequence>
<dbReference type="InterPro" id="IPR011044">
    <property type="entry name" value="Quino_amine_DH_bsu"/>
</dbReference>
<protein>
    <recommendedName>
        <fullName evidence="4">Ig-like domain repeat protein</fullName>
    </recommendedName>
</protein>
<name>A0A4R5FY12_9ACTN</name>
<dbReference type="Gene3D" id="2.130.10.10">
    <property type="entry name" value="YVTN repeat-like/Quinoprotein amine dehydrogenase"/>
    <property type="match status" value="2"/>
</dbReference>
<dbReference type="InterPro" id="IPR051200">
    <property type="entry name" value="Host-pathogen_enzymatic-act"/>
</dbReference>
<feature type="chain" id="PRO_5020524658" description="Ig-like domain repeat protein" evidence="1">
    <location>
        <begin position="33"/>
        <end position="545"/>
    </location>
</feature>
<dbReference type="SUPFAM" id="SSF50969">
    <property type="entry name" value="YVTN repeat-like/Quinoprotein amine dehydrogenase"/>
    <property type="match status" value="1"/>
</dbReference>
<organism evidence="2 3">
    <name type="scientific">Nonomuraea mesophila</name>
    <dbReference type="NCBI Taxonomy" id="2530382"/>
    <lineage>
        <taxon>Bacteria</taxon>
        <taxon>Bacillati</taxon>
        <taxon>Actinomycetota</taxon>
        <taxon>Actinomycetes</taxon>
        <taxon>Streptosporangiales</taxon>
        <taxon>Streptosporangiaceae</taxon>
        <taxon>Nonomuraea</taxon>
    </lineage>
</organism>
<evidence type="ECO:0000256" key="1">
    <source>
        <dbReference type="SAM" id="SignalP"/>
    </source>
</evidence>
<feature type="signal peptide" evidence="1">
    <location>
        <begin position="1"/>
        <end position="32"/>
    </location>
</feature>
<dbReference type="Proteomes" id="UP000295136">
    <property type="component" value="Unassembled WGS sequence"/>
</dbReference>
<dbReference type="PANTHER" id="PTHR47197">
    <property type="entry name" value="PROTEIN NIRF"/>
    <property type="match status" value="1"/>
</dbReference>
<dbReference type="RefSeq" id="WP_132627867.1">
    <property type="nucleotide sequence ID" value="NZ_SMLD01000003.1"/>
</dbReference>
<keyword evidence="1" id="KW-0732">Signal</keyword>
<dbReference type="PANTHER" id="PTHR47197:SF3">
    <property type="entry name" value="DIHYDRO-HEME D1 DEHYDROGENASE"/>
    <property type="match status" value="1"/>
</dbReference>
<reference evidence="2 3" key="1">
    <citation type="submission" date="2019-03" db="EMBL/GenBank/DDBJ databases">
        <title>Draft genome sequences of novel Actinobacteria.</title>
        <authorList>
            <person name="Sahin N."/>
            <person name="Ay H."/>
            <person name="Saygin H."/>
        </authorList>
    </citation>
    <scope>NUCLEOTIDE SEQUENCE [LARGE SCALE GENOMIC DNA]</scope>
    <source>
        <strain evidence="2 3">6K102</strain>
    </source>
</reference>
<proteinExistence type="predicted"/>
<comment type="caution">
    <text evidence="2">The sequence shown here is derived from an EMBL/GenBank/DDBJ whole genome shotgun (WGS) entry which is preliminary data.</text>
</comment>
<dbReference type="EMBL" id="SMLD01000003">
    <property type="protein sequence ID" value="TDE59649.1"/>
    <property type="molecule type" value="Genomic_DNA"/>
</dbReference>
<evidence type="ECO:0008006" key="4">
    <source>
        <dbReference type="Google" id="ProtNLM"/>
    </source>
</evidence>
<gene>
    <name evidence="2" type="ORF">E1295_01775</name>
</gene>
<evidence type="ECO:0000313" key="3">
    <source>
        <dbReference type="Proteomes" id="UP000295136"/>
    </source>
</evidence>
<dbReference type="InterPro" id="IPR015943">
    <property type="entry name" value="WD40/YVTN_repeat-like_dom_sf"/>
</dbReference>
<evidence type="ECO:0000313" key="2">
    <source>
        <dbReference type="EMBL" id="TDE59649.1"/>
    </source>
</evidence>